<reference evidence="1 2" key="1">
    <citation type="journal article" date="2023" name="IMA Fungus">
        <title>Comparative genomic study of the Penicillium genus elucidates a diverse pangenome and 15 lateral gene transfer events.</title>
        <authorList>
            <person name="Petersen C."/>
            <person name="Sorensen T."/>
            <person name="Nielsen M.R."/>
            <person name="Sondergaard T.E."/>
            <person name="Sorensen J.L."/>
            <person name="Fitzpatrick D.A."/>
            <person name="Frisvad J.C."/>
            <person name="Nielsen K.L."/>
        </authorList>
    </citation>
    <scope>NUCLEOTIDE SEQUENCE [LARGE SCALE GENOMIC DNA]</scope>
    <source>
        <strain evidence="1 2">IBT 35679</strain>
    </source>
</reference>
<sequence>MNSTRPITPAFLRECADYNAYISRGLLGTLRLPGYVMDAAGHAIINRGEVFCRVLSCERRSVSLSSTTNLRAHLLGHGINCEVTPSGRVSQAIKTATMQWYTALIVASGPEKEEEEEKDEQESEQEE</sequence>
<dbReference type="Proteomes" id="UP001220324">
    <property type="component" value="Unassembled WGS sequence"/>
</dbReference>
<accession>A0AAD6GIW2</accession>
<keyword evidence="2" id="KW-1185">Reference proteome</keyword>
<organism evidence="1 2">
    <name type="scientific">Penicillium frequentans</name>
    <dbReference type="NCBI Taxonomy" id="3151616"/>
    <lineage>
        <taxon>Eukaryota</taxon>
        <taxon>Fungi</taxon>
        <taxon>Dikarya</taxon>
        <taxon>Ascomycota</taxon>
        <taxon>Pezizomycotina</taxon>
        <taxon>Eurotiomycetes</taxon>
        <taxon>Eurotiomycetidae</taxon>
        <taxon>Eurotiales</taxon>
        <taxon>Aspergillaceae</taxon>
        <taxon>Penicillium</taxon>
    </lineage>
</organism>
<name>A0AAD6GIW2_9EURO</name>
<evidence type="ECO:0000313" key="1">
    <source>
        <dbReference type="EMBL" id="KAJ5547381.1"/>
    </source>
</evidence>
<evidence type="ECO:0000313" key="2">
    <source>
        <dbReference type="Proteomes" id="UP001220324"/>
    </source>
</evidence>
<dbReference type="AlphaFoldDB" id="A0AAD6GIW2"/>
<comment type="caution">
    <text evidence="1">The sequence shown here is derived from an EMBL/GenBank/DDBJ whole genome shotgun (WGS) entry which is preliminary data.</text>
</comment>
<gene>
    <name evidence="1" type="ORF">N7494_004966</name>
</gene>
<proteinExistence type="predicted"/>
<protein>
    <submittedName>
        <fullName evidence="1">Uncharacterized protein</fullName>
    </submittedName>
</protein>
<dbReference type="EMBL" id="JAQIZZ010000003">
    <property type="protein sequence ID" value="KAJ5547381.1"/>
    <property type="molecule type" value="Genomic_DNA"/>
</dbReference>